<feature type="domain" description="Carbamoyl-phosphate synthase small subunit N-terminal" evidence="6">
    <location>
        <begin position="6"/>
        <end position="146"/>
    </location>
</feature>
<dbReference type="SMART" id="SM01097">
    <property type="entry name" value="CPSase_sm_chain"/>
    <property type="match status" value="1"/>
</dbReference>
<evidence type="ECO:0000313" key="8">
    <source>
        <dbReference type="WBParaSite" id="SMTH1_69470.1"/>
    </source>
</evidence>
<dbReference type="GO" id="GO:0004087">
    <property type="term" value="F:carbamoyl-phosphate synthase (ammonia) activity"/>
    <property type="evidence" value="ECO:0007669"/>
    <property type="project" value="UniProtKB-EC"/>
</dbReference>
<comment type="catalytic activity">
    <reaction evidence="5">
        <text>hydrogencarbonate + NH4(+) + 2 ATP = carbamoyl phosphate + 2 ADP + phosphate + 2 H(+)</text>
        <dbReference type="Rhea" id="RHEA:18029"/>
        <dbReference type="ChEBI" id="CHEBI:15378"/>
        <dbReference type="ChEBI" id="CHEBI:17544"/>
        <dbReference type="ChEBI" id="CHEBI:28938"/>
        <dbReference type="ChEBI" id="CHEBI:30616"/>
        <dbReference type="ChEBI" id="CHEBI:43474"/>
        <dbReference type="ChEBI" id="CHEBI:58228"/>
        <dbReference type="ChEBI" id="CHEBI:456216"/>
        <dbReference type="EC" id="6.3.4.16"/>
    </reaction>
</comment>
<dbReference type="Gene3D" id="3.50.30.20">
    <property type="entry name" value="Carbamoyl-phosphate synthase small subunit, N-terminal domain"/>
    <property type="match status" value="1"/>
</dbReference>
<sequence>MPNSDCAGALVLEDGSVFNGFLYGAKIPQSGEVVFQTGMVGYVESLTDPSYHSQLLVLTYPSIGNYGVPSPDDVDECGLPRWFESRQIYAKGLIVSELCEEFSHFSAVKSLSHWLCESGVTCISGIDTRSLTLKLRQHGTLLGKIIPLSLHPEALDWIDPAKNNLVSEVSRTDIKVFNPHGDVHIAALDCGMKFNQIRCFVRRGAKVTVLPWSSDLTKTETNYDALFISNGPGDPIQCKGIIDQIRGWMTTKKPLFGICLGHQLVALACGFKTYKMKYGNRGHNQPCVHLPTGRCFITSQNHGYAVDTKNIPDGWYELFRNKNDRSNEGLAHYIYPWMTVQFHPEHMAGPSDLEFLFDVFLNYIRSSGGQSLSDHLTRHISYNQEEFERVLCSKDNKPRKVLLLGSGGLSIGQAGEFDYSGSQALKALREEGVQTLLINSNIATVQTTEGMADKIFLLPIAPDSVARVIKLSVRMVF</sequence>
<dbReference type="GO" id="GO:0005524">
    <property type="term" value="F:ATP binding"/>
    <property type="evidence" value="ECO:0007669"/>
    <property type="project" value="UniProtKB-KW"/>
</dbReference>
<dbReference type="PRINTS" id="PR00096">
    <property type="entry name" value="GATASE"/>
</dbReference>
<evidence type="ECO:0000256" key="2">
    <source>
        <dbReference type="ARBA" id="ARBA00022723"/>
    </source>
</evidence>
<dbReference type="GO" id="GO:0006541">
    <property type="term" value="P:glutamine metabolic process"/>
    <property type="evidence" value="ECO:0007669"/>
    <property type="project" value="InterPro"/>
</dbReference>
<dbReference type="InterPro" id="IPR036480">
    <property type="entry name" value="CarbP_synth_ssu_N_sf"/>
</dbReference>
<dbReference type="Gene3D" id="3.40.50.880">
    <property type="match status" value="1"/>
</dbReference>
<dbReference type="Proteomes" id="UP000050791">
    <property type="component" value="Unassembled WGS sequence"/>
</dbReference>
<keyword evidence="1" id="KW-0436">Ligase</keyword>
<organism evidence="7 8">
    <name type="scientific">Schistosoma mattheei</name>
    <dbReference type="NCBI Taxonomy" id="31246"/>
    <lineage>
        <taxon>Eukaryota</taxon>
        <taxon>Metazoa</taxon>
        <taxon>Spiralia</taxon>
        <taxon>Lophotrochozoa</taxon>
        <taxon>Platyhelminthes</taxon>
        <taxon>Trematoda</taxon>
        <taxon>Digenea</taxon>
        <taxon>Strigeidida</taxon>
        <taxon>Schistosomatoidea</taxon>
        <taxon>Schistosomatidae</taxon>
        <taxon>Schistosoma</taxon>
    </lineage>
</organism>
<keyword evidence="4" id="KW-0067">ATP-binding</keyword>
<dbReference type="GO" id="GO:0004088">
    <property type="term" value="F:carbamoyl-phosphate synthase (glutamine-hydrolyzing) activity"/>
    <property type="evidence" value="ECO:0007669"/>
    <property type="project" value="InterPro"/>
</dbReference>
<reference evidence="8" key="1">
    <citation type="submission" date="2023-11" db="UniProtKB">
        <authorList>
            <consortium name="WormBaseParasite"/>
        </authorList>
    </citation>
    <scope>IDENTIFICATION</scope>
</reference>
<dbReference type="Pfam" id="PF00117">
    <property type="entry name" value="GATase"/>
    <property type="match status" value="1"/>
</dbReference>
<dbReference type="InterPro" id="IPR016185">
    <property type="entry name" value="PreATP-grasp_dom_sf"/>
</dbReference>
<proteinExistence type="inferred from homology"/>
<evidence type="ECO:0000259" key="6">
    <source>
        <dbReference type="SMART" id="SM01097"/>
    </source>
</evidence>
<keyword evidence="3" id="KW-0547">Nucleotide-binding</keyword>
<dbReference type="CDD" id="cd01744">
    <property type="entry name" value="GATase1_CPSase"/>
    <property type="match status" value="1"/>
</dbReference>
<dbReference type="FunFam" id="3.40.50.20:FF:000001">
    <property type="entry name" value="Carbamoyl-phosphate synthase large chain"/>
    <property type="match status" value="1"/>
</dbReference>
<dbReference type="AlphaFoldDB" id="A0AA85BP31"/>
<evidence type="ECO:0000313" key="7">
    <source>
        <dbReference type="Proteomes" id="UP000050791"/>
    </source>
</evidence>
<name>A0AA85BP31_9TREM</name>
<dbReference type="Pfam" id="PF00988">
    <property type="entry name" value="CPSase_sm_chain"/>
    <property type="match status" value="1"/>
</dbReference>
<dbReference type="SUPFAM" id="SSF52317">
    <property type="entry name" value="Class I glutamine amidotransferase-like"/>
    <property type="match status" value="1"/>
</dbReference>
<evidence type="ECO:0000256" key="1">
    <source>
        <dbReference type="ARBA" id="ARBA00022598"/>
    </source>
</evidence>
<dbReference type="PRINTS" id="PR00097">
    <property type="entry name" value="ANTSNTHASEII"/>
</dbReference>
<dbReference type="PANTHER" id="PTHR11405:SF5">
    <property type="entry name" value="CAD PROTEIN"/>
    <property type="match status" value="1"/>
</dbReference>
<dbReference type="InterPro" id="IPR029062">
    <property type="entry name" value="Class_I_gatase-like"/>
</dbReference>
<evidence type="ECO:0000256" key="4">
    <source>
        <dbReference type="ARBA" id="ARBA00022840"/>
    </source>
</evidence>
<dbReference type="InterPro" id="IPR058047">
    <property type="entry name" value="CPSase_preATP-grasp"/>
</dbReference>
<dbReference type="GO" id="GO:0005951">
    <property type="term" value="C:carbamoyl-phosphate synthase complex"/>
    <property type="evidence" value="ECO:0007669"/>
    <property type="project" value="TreeGrafter"/>
</dbReference>
<dbReference type="PANTHER" id="PTHR11405">
    <property type="entry name" value="CARBAMOYLTRANSFERASE FAMILY MEMBER"/>
    <property type="match status" value="1"/>
</dbReference>
<dbReference type="GO" id="GO:0046872">
    <property type="term" value="F:metal ion binding"/>
    <property type="evidence" value="ECO:0007669"/>
    <property type="project" value="UniProtKB-KW"/>
</dbReference>
<keyword evidence="2" id="KW-0479">Metal-binding</keyword>
<accession>A0AA85BP31</accession>
<dbReference type="InterPro" id="IPR002474">
    <property type="entry name" value="CarbamoylP_synth_ssu_N"/>
</dbReference>
<dbReference type="InterPro" id="IPR017926">
    <property type="entry name" value="GATASE"/>
</dbReference>
<dbReference type="PRINTS" id="PR00098">
    <property type="entry name" value="CPSASE"/>
</dbReference>
<dbReference type="InterPro" id="IPR035686">
    <property type="entry name" value="CPSase_GATase1"/>
</dbReference>
<dbReference type="HAMAP" id="MF_01209">
    <property type="entry name" value="CPSase_S_chain"/>
    <property type="match status" value="1"/>
</dbReference>
<dbReference type="GO" id="GO:0006526">
    <property type="term" value="P:L-arginine biosynthetic process"/>
    <property type="evidence" value="ECO:0007669"/>
    <property type="project" value="TreeGrafter"/>
</dbReference>
<dbReference type="SUPFAM" id="SSF52021">
    <property type="entry name" value="Carbamoyl phosphate synthetase, small subunit N-terminal domain"/>
    <property type="match status" value="1"/>
</dbReference>
<dbReference type="PRINTS" id="PR00099">
    <property type="entry name" value="CPSGATASE"/>
</dbReference>
<dbReference type="NCBIfam" id="TIGR01368">
    <property type="entry name" value="CPSaseIIsmall"/>
    <property type="match status" value="1"/>
</dbReference>
<dbReference type="InterPro" id="IPR005483">
    <property type="entry name" value="CPSase_dom"/>
</dbReference>
<dbReference type="GO" id="GO:0006207">
    <property type="term" value="P:'de novo' pyrimidine nucleobase biosynthetic process"/>
    <property type="evidence" value="ECO:0007669"/>
    <property type="project" value="InterPro"/>
</dbReference>
<dbReference type="InterPro" id="IPR006274">
    <property type="entry name" value="CarbamoylP_synth_ssu"/>
</dbReference>
<dbReference type="NCBIfam" id="NF009475">
    <property type="entry name" value="PRK12838.1"/>
    <property type="match status" value="1"/>
</dbReference>
<evidence type="ECO:0000256" key="5">
    <source>
        <dbReference type="ARBA" id="ARBA00047359"/>
    </source>
</evidence>
<protein>
    <recommendedName>
        <fullName evidence="6">Carbamoyl-phosphate synthase small subunit N-terminal domain-containing protein</fullName>
    </recommendedName>
</protein>
<evidence type="ECO:0000256" key="3">
    <source>
        <dbReference type="ARBA" id="ARBA00022741"/>
    </source>
</evidence>
<dbReference type="FunFam" id="3.50.30.20:FF:000002">
    <property type="entry name" value="Carbamoyl-phosphate synthase 1, mitochondrial"/>
    <property type="match status" value="1"/>
</dbReference>
<dbReference type="SUPFAM" id="SSF52440">
    <property type="entry name" value="PreATP-grasp domain"/>
    <property type="match status" value="1"/>
</dbReference>
<dbReference type="PROSITE" id="PS51273">
    <property type="entry name" value="GATASE_TYPE_1"/>
    <property type="match status" value="1"/>
</dbReference>
<dbReference type="Gene3D" id="3.40.50.20">
    <property type="match status" value="1"/>
</dbReference>
<dbReference type="WBParaSite" id="SMTH1_69470.1">
    <property type="protein sequence ID" value="SMTH1_69470.1"/>
    <property type="gene ID" value="SMTH1_69470"/>
</dbReference>
<dbReference type="Pfam" id="PF25596">
    <property type="entry name" value="CPSase_L_D1"/>
    <property type="match status" value="1"/>
</dbReference>